<feature type="binding site" evidence="10">
    <location>
        <position position="88"/>
    </location>
    <ligand>
        <name>Fe cation</name>
        <dbReference type="ChEBI" id="CHEBI:24875"/>
        <note>catalytic</note>
    </ligand>
</feature>
<evidence type="ECO:0000313" key="13">
    <source>
        <dbReference type="Proteomes" id="UP001497497"/>
    </source>
</evidence>
<comment type="caution">
    <text evidence="12">The sequence shown here is derived from an EMBL/GenBank/DDBJ whole genome shotgun (WGS) entry which is preliminary data.</text>
</comment>
<dbReference type="Proteomes" id="UP001497497">
    <property type="component" value="Unassembled WGS sequence"/>
</dbReference>
<organism evidence="12 13">
    <name type="scientific">Lymnaea stagnalis</name>
    <name type="common">Great pond snail</name>
    <name type="synonym">Helix stagnalis</name>
    <dbReference type="NCBI Taxonomy" id="6523"/>
    <lineage>
        <taxon>Eukaryota</taxon>
        <taxon>Metazoa</taxon>
        <taxon>Spiralia</taxon>
        <taxon>Lophotrochozoa</taxon>
        <taxon>Mollusca</taxon>
        <taxon>Gastropoda</taxon>
        <taxon>Heterobranchia</taxon>
        <taxon>Euthyneura</taxon>
        <taxon>Panpulmonata</taxon>
        <taxon>Hygrophila</taxon>
        <taxon>Lymnaeoidea</taxon>
        <taxon>Lymnaeidae</taxon>
        <taxon>Lymnaea</taxon>
    </lineage>
</organism>
<dbReference type="GO" id="GO:0042412">
    <property type="term" value="P:taurine biosynthetic process"/>
    <property type="evidence" value="ECO:0007669"/>
    <property type="project" value="UniProtKB-UniRule"/>
</dbReference>
<accession>A0AAV2H8K9</accession>
<evidence type="ECO:0000256" key="3">
    <source>
        <dbReference type="ARBA" id="ARBA00013133"/>
    </source>
</evidence>
<comment type="similarity">
    <text evidence="2 11">Belongs to the cysteine dioxygenase family.</text>
</comment>
<keyword evidence="7 11" id="KW-0560">Oxidoreductase</keyword>
<dbReference type="PANTHER" id="PTHR12918:SF1">
    <property type="entry name" value="CYSTEINE DIOXYGENASE TYPE 1"/>
    <property type="match status" value="1"/>
</dbReference>
<dbReference type="SUPFAM" id="SSF51182">
    <property type="entry name" value="RmlC-like cupins"/>
    <property type="match status" value="1"/>
</dbReference>
<keyword evidence="5 9" id="KW-0883">Thioether bond</keyword>
<dbReference type="Pfam" id="PF05995">
    <property type="entry name" value="CDO_I"/>
    <property type="match status" value="1"/>
</dbReference>
<comment type="cofactor">
    <cofactor evidence="11">
        <name>Fe cation</name>
        <dbReference type="ChEBI" id="CHEBI:24875"/>
    </cofactor>
    <text evidence="11">Binds 1 Fe cation per subunit.</text>
</comment>
<evidence type="ECO:0000256" key="6">
    <source>
        <dbReference type="ARBA" id="ARBA00022964"/>
    </source>
</evidence>
<proteinExistence type="inferred from homology"/>
<dbReference type="Gene3D" id="2.60.120.10">
    <property type="entry name" value="Jelly Rolls"/>
    <property type="match status" value="1"/>
</dbReference>
<evidence type="ECO:0000256" key="10">
    <source>
        <dbReference type="PIRSR" id="PIRSR610300-51"/>
    </source>
</evidence>
<evidence type="ECO:0000256" key="5">
    <source>
        <dbReference type="ARBA" id="ARBA00022784"/>
    </source>
</evidence>
<name>A0AAV2H8K9_LYMST</name>
<comment type="pathway">
    <text evidence="1 11">Organosulfur biosynthesis; taurine biosynthesis; hypotaurine from L-cysteine: step 1/2.</text>
</comment>
<feature type="binding site" evidence="10">
    <location>
        <position position="140"/>
    </location>
    <ligand>
        <name>Fe cation</name>
        <dbReference type="ChEBI" id="CHEBI:24875"/>
        <note>catalytic</note>
    </ligand>
</feature>
<evidence type="ECO:0000256" key="2">
    <source>
        <dbReference type="ARBA" id="ARBA00006622"/>
    </source>
</evidence>
<evidence type="ECO:0000256" key="8">
    <source>
        <dbReference type="ARBA" id="ARBA00023004"/>
    </source>
</evidence>
<dbReference type="GO" id="GO:0019448">
    <property type="term" value="P:L-cysteine catabolic process"/>
    <property type="evidence" value="ECO:0007669"/>
    <property type="project" value="TreeGrafter"/>
</dbReference>
<dbReference type="InterPro" id="IPR010300">
    <property type="entry name" value="CDO_1"/>
</dbReference>
<evidence type="ECO:0000313" key="12">
    <source>
        <dbReference type="EMBL" id="CAL1530022.1"/>
    </source>
</evidence>
<dbReference type="PANTHER" id="PTHR12918">
    <property type="entry name" value="CYSTEINE DIOXYGENASE"/>
    <property type="match status" value="1"/>
</dbReference>
<dbReference type="InterPro" id="IPR011051">
    <property type="entry name" value="RmlC_Cupin_sf"/>
</dbReference>
<protein>
    <recommendedName>
        <fullName evidence="3 11">Cysteine dioxygenase</fullName>
        <ecNumber evidence="3 11">1.13.11.20</ecNumber>
    </recommendedName>
</protein>
<dbReference type="InterPro" id="IPR014710">
    <property type="entry name" value="RmlC-like_jellyroll"/>
</dbReference>
<evidence type="ECO:0000256" key="4">
    <source>
        <dbReference type="ARBA" id="ARBA00022723"/>
    </source>
</evidence>
<keyword evidence="6 11" id="KW-0223">Dioxygenase</keyword>
<dbReference type="AlphaFoldDB" id="A0AAV2H8K9"/>
<evidence type="ECO:0000256" key="9">
    <source>
        <dbReference type="PIRSR" id="PIRSR610300-50"/>
    </source>
</evidence>
<keyword evidence="4 10" id="KW-0479">Metal-binding</keyword>
<feature type="cross-link" description="3'-(S-cysteinyl)-tyrosine (Cys-Tyr)" evidence="9">
    <location>
        <begin position="93"/>
        <end position="157"/>
    </location>
</feature>
<dbReference type="GO" id="GO:0017172">
    <property type="term" value="F:cysteine dioxygenase activity"/>
    <property type="evidence" value="ECO:0007669"/>
    <property type="project" value="UniProtKB-UniRule"/>
</dbReference>
<sequence>MSSRPVSPKSLDELISSLERLNWDGRADLENIDFLVSSYQSNKSDWEKFAKTRPGDAYTRNHVFEKDGKFNVLILCWQPKQGSKIHGHQGSDCFLKVLQGEFKEEQFFMPEGEGCPLQLKQEKIYTLNEVNNMTDEKGLHRVTNNHDSILAVSLHVYVPPFAECRWYEEHNGKENIAQMSYYSYRGEIKGDSNALADSKSASMCKDGGSQCGDRSDARSCQAGSARAVCSREPCTGSGKTSGCGQCCHDTKQCSC</sequence>
<dbReference type="GO" id="GO:0008198">
    <property type="term" value="F:ferrous iron binding"/>
    <property type="evidence" value="ECO:0007669"/>
    <property type="project" value="TreeGrafter"/>
</dbReference>
<gene>
    <name evidence="12" type="ORF">GSLYS_00004155001</name>
</gene>
<dbReference type="CDD" id="cd10548">
    <property type="entry name" value="cupin_CDO"/>
    <property type="match status" value="1"/>
</dbReference>
<dbReference type="EC" id="1.13.11.20" evidence="3 11"/>
<evidence type="ECO:0000256" key="7">
    <source>
        <dbReference type="ARBA" id="ARBA00023002"/>
    </source>
</evidence>
<feature type="binding site" evidence="10">
    <location>
        <position position="86"/>
    </location>
    <ligand>
        <name>Fe cation</name>
        <dbReference type="ChEBI" id="CHEBI:24875"/>
        <note>catalytic</note>
    </ligand>
</feature>
<reference evidence="12 13" key="1">
    <citation type="submission" date="2024-04" db="EMBL/GenBank/DDBJ databases">
        <authorList>
            <consortium name="Genoscope - CEA"/>
            <person name="William W."/>
        </authorList>
    </citation>
    <scope>NUCLEOTIDE SEQUENCE [LARGE SCALE GENOMIC DNA]</scope>
</reference>
<evidence type="ECO:0000256" key="11">
    <source>
        <dbReference type="RuleBase" id="RU366010"/>
    </source>
</evidence>
<evidence type="ECO:0000256" key="1">
    <source>
        <dbReference type="ARBA" id="ARBA00004759"/>
    </source>
</evidence>
<keyword evidence="8 10" id="KW-0408">Iron</keyword>
<dbReference type="EMBL" id="CAXITT010000060">
    <property type="protein sequence ID" value="CAL1530022.1"/>
    <property type="molecule type" value="Genomic_DNA"/>
</dbReference>
<keyword evidence="13" id="KW-1185">Reference proteome</keyword>
<comment type="catalytic activity">
    <reaction evidence="11">
        <text>L-cysteine + O2 = 3-sulfino-L-alanine + H(+)</text>
        <dbReference type="Rhea" id="RHEA:20441"/>
        <dbReference type="ChEBI" id="CHEBI:15378"/>
        <dbReference type="ChEBI" id="CHEBI:15379"/>
        <dbReference type="ChEBI" id="CHEBI:35235"/>
        <dbReference type="ChEBI" id="CHEBI:61085"/>
        <dbReference type="EC" id="1.13.11.20"/>
    </reaction>
</comment>